<protein>
    <submittedName>
        <fullName evidence="2">Uncharacterized protein</fullName>
    </submittedName>
</protein>
<evidence type="ECO:0000313" key="2">
    <source>
        <dbReference type="EMBL" id="CRH07370.1"/>
    </source>
</evidence>
<dbReference type="EMBL" id="LO017727">
    <property type="protein sequence ID" value="CRH07370.1"/>
    <property type="molecule type" value="Genomic_DNA"/>
</dbReference>
<feature type="region of interest" description="Disordered" evidence="1">
    <location>
        <begin position="254"/>
        <end position="319"/>
    </location>
</feature>
<gene>
    <name evidence="2" type="ORF">MAGMO_3230</name>
</gene>
<accession>A0A1S7LKH9</accession>
<reference evidence="2" key="1">
    <citation type="submission" date="2015-04" db="EMBL/GenBank/DDBJ databases">
        <authorList>
            <person name="Syromyatnikov M.Y."/>
            <person name="Popov V.N."/>
        </authorList>
    </citation>
    <scope>NUCLEOTIDE SEQUENCE</scope>
    <source>
        <strain evidence="2">MO-1</strain>
    </source>
</reference>
<proteinExistence type="predicted"/>
<sequence length="319" mass="36696">MRKHSKRLDIKCFAWTAGFPNINAEAILPKTEEGQTKQQEISHRYANDPEIGQQLLRREFEEDSQNYILDFYGPSFDIAFRIGKYASPQHMPISLELAYLLATTMIYANEVIRFGQDTVHKPRGKDHPYDKIALRLHYKERVDLKGVLEGEPYPLFWIHPLHKESRDELDITEKALSHAANDSPSDDDNAKIIRFCRAFIDEVETKSIMTLPYIQYGNERVLEREAPKEHKENRKKQIEKYIPAVESFDKLAEEAADKNGDEEVAQKLTEANSGSSPITPDNHQENMPTPSKNKDDAIQALMDMQEQLVDHPSDSISDE</sequence>
<feature type="compositionally biased region" description="Polar residues" evidence="1">
    <location>
        <begin position="269"/>
        <end position="291"/>
    </location>
</feature>
<feature type="compositionally biased region" description="Basic and acidic residues" evidence="1">
    <location>
        <begin position="254"/>
        <end position="265"/>
    </location>
</feature>
<dbReference type="AlphaFoldDB" id="A0A1S7LKH9"/>
<organism evidence="2">
    <name type="scientific">Magnetococcus massalia (strain MO-1)</name>
    <dbReference type="NCBI Taxonomy" id="451514"/>
    <lineage>
        <taxon>Bacteria</taxon>
        <taxon>Pseudomonadati</taxon>
        <taxon>Pseudomonadota</taxon>
        <taxon>Magnetococcia</taxon>
        <taxon>Magnetococcales</taxon>
        <taxon>Magnetococcaceae</taxon>
        <taxon>Magnetococcus</taxon>
    </lineage>
</organism>
<name>A0A1S7LKH9_MAGMO</name>
<evidence type="ECO:0000256" key="1">
    <source>
        <dbReference type="SAM" id="MobiDB-lite"/>
    </source>
</evidence>